<dbReference type="Pfam" id="PF13166">
    <property type="entry name" value="AAA_13"/>
    <property type="match status" value="1"/>
</dbReference>
<feature type="domain" description="Protein CR006 P-loop" evidence="2">
    <location>
        <begin position="23"/>
        <end position="755"/>
    </location>
</feature>
<keyword evidence="1" id="KW-0175">Coiled coil</keyword>
<dbReference type="AlphaFoldDB" id="A0A5C6TWN9"/>
<keyword evidence="4" id="KW-1185">Reference proteome</keyword>
<evidence type="ECO:0000313" key="3">
    <source>
        <dbReference type="EMBL" id="TXC64679.1"/>
    </source>
</evidence>
<comment type="caution">
    <text evidence="3">The sequence shown here is derived from an EMBL/GenBank/DDBJ whole genome shotgun (WGS) entry which is preliminary data.</text>
</comment>
<proteinExistence type="predicted"/>
<dbReference type="InterPro" id="IPR026866">
    <property type="entry name" value="CR006_AAA"/>
</dbReference>
<evidence type="ECO:0000256" key="1">
    <source>
        <dbReference type="SAM" id="Coils"/>
    </source>
</evidence>
<dbReference type="Gene3D" id="3.40.50.300">
    <property type="entry name" value="P-loop containing nucleotide triphosphate hydrolases"/>
    <property type="match status" value="1"/>
</dbReference>
<evidence type="ECO:0000259" key="2">
    <source>
        <dbReference type="Pfam" id="PF13166"/>
    </source>
</evidence>
<gene>
    <name evidence="3" type="ORF">FRZ32_14100</name>
</gene>
<protein>
    <submittedName>
        <fullName evidence="3">AAA family ATPase</fullName>
    </submittedName>
</protein>
<name>A0A5C6TWN9_9SPHN</name>
<dbReference type="Proteomes" id="UP000321249">
    <property type="component" value="Unassembled WGS sequence"/>
</dbReference>
<sequence length="774" mass="85581">MVRCNKRVISRIDRIQSLGLVFADFTWKAGVAGFRRFNLIYGWNGCGKTTLTRLFDELSAATLPDLSYEIEDSNGAKFGPGDAFPTPIRVFNQDYIQKNVRVLESSANSISLLLGEENKELVAQIQQDEQELNGDPSNPEAIGKLRELEGYRQKKRRKEKENDTAFTDIARTIGAALASTGAASRTYRSPQAKTDFAALKEATILPEEEMAAHVLALKQDLLPEIPEVLVPAMGETEQVDALQTAQGCATLAETLCATTVETEVVSQLAANPEISEWVETGFHLHNRLGSGACEFCGNAIPVERLAQLARHFNDADRKLKADIEDVLVRLRSALIAVRACAVPDAARLYGELQNTYSAKARDFETAKAALETQITVLGQALQAKKSQTTVSTPLQVRLDTDTLANAISAANALISTHNVKSREFAKLQGQSISAIKAHYLSTIFSEVQERNQAIAALEEDLKRREEEITALRKRIAAARQKVSSAHAACGHINDGLRTFLGRDELRFEPLVEEVEGEDGTPTEVVVGYKIMRGGIPARYVSEGEKTALAFVYFVVHLNDGQFPKQTGIVVIDDPISSLDSTSLYQAFSFLKNAVLDCGQVFVLTHNFDFLKLLLNWRKSADRGGTGFYMIKNHVRDGARHATIEVMDKELLEYESEYHYLFKRLKEMRAAQDGSIMQAYPVPNIARKVWDTFLMFQVPSGAKPYKKMEELKAAGHDARKLDAIYKFTNDQSHITGAGFDPALVPETQKVLGELFEMMEAIAPGHYAILDGATPL</sequence>
<feature type="coiled-coil region" evidence="1">
    <location>
        <begin position="447"/>
        <end position="481"/>
    </location>
</feature>
<organism evidence="3 4">
    <name type="scientific">Allosphingosinicella ginsenosidimutans</name>
    <dbReference type="NCBI Taxonomy" id="1176539"/>
    <lineage>
        <taxon>Bacteria</taxon>
        <taxon>Pseudomonadati</taxon>
        <taxon>Pseudomonadota</taxon>
        <taxon>Alphaproteobacteria</taxon>
        <taxon>Sphingomonadales</taxon>
        <taxon>Sphingomonadaceae</taxon>
        <taxon>Allosphingosinicella</taxon>
    </lineage>
</organism>
<dbReference type="EMBL" id="VOQQ01000001">
    <property type="protein sequence ID" value="TXC64679.1"/>
    <property type="molecule type" value="Genomic_DNA"/>
</dbReference>
<dbReference type="SUPFAM" id="SSF52540">
    <property type="entry name" value="P-loop containing nucleoside triphosphate hydrolases"/>
    <property type="match status" value="1"/>
</dbReference>
<evidence type="ECO:0000313" key="4">
    <source>
        <dbReference type="Proteomes" id="UP000321249"/>
    </source>
</evidence>
<dbReference type="InterPro" id="IPR027417">
    <property type="entry name" value="P-loop_NTPase"/>
</dbReference>
<reference evidence="3 4" key="1">
    <citation type="journal article" date="2015" name="J. Microbiol.">
        <title>Sphingosinicella ginsenosidimutans sp. nov., with ginsenoside converting activity.</title>
        <authorList>
            <person name="Kim J.K."/>
            <person name="Kang M.S."/>
            <person name="Park S.C."/>
            <person name="Kim K.M."/>
            <person name="Choi K."/>
            <person name="Yoon M.H."/>
            <person name="Im W.T."/>
        </authorList>
    </citation>
    <scope>NUCLEOTIDE SEQUENCE [LARGE SCALE GENOMIC DNA]</scope>
    <source>
        <strain evidence="3 4">BS-11</strain>
    </source>
</reference>
<accession>A0A5C6TWN9</accession>